<feature type="transmembrane region" description="Helical" evidence="2">
    <location>
        <begin position="36"/>
        <end position="63"/>
    </location>
</feature>
<accession>A0AAD5STE1</accession>
<organism evidence="3 4">
    <name type="scientific">Physocladia obscura</name>
    <dbReference type="NCBI Taxonomy" id="109957"/>
    <lineage>
        <taxon>Eukaryota</taxon>
        <taxon>Fungi</taxon>
        <taxon>Fungi incertae sedis</taxon>
        <taxon>Chytridiomycota</taxon>
        <taxon>Chytridiomycota incertae sedis</taxon>
        <taxon>Chytridiomycetes</taxon>
        <taxon>Chytridiales</taxon>
        <taxon>Chytriomycetaceae</taxon>
        <taxon>Physocladia</taxon>
    </lineage>
</organism>
<evidence type="ECO:0000256" key="2">
    <source>
        <dbReference type="SAM" id="Phobius"/>
    </source>
</evidence>
<dbReference type="AlphaFoldDB" id="A0AAD5STE1"/>
<feature type="region of interest" description="Disordered" evidence="1">
    <location>
        <begin position="83"/>
        <end position="103"/>
    </location>
</feature>
<keyword evidence="2" id="KW-0472">Membrane</keyword>
<dbReference type="Proteomes" id="UP001211907">
    <property type="component" value="Unassembled WGS sequence"/>
</dbReference>
<keyword evidence="4" id="KW-1185">Reference proteome</keyword>
<name>A0AAD5STE1_9FUNG</name>
<evidence type="ECO:0000256" key="1">
    <source>
        <dbReference type="SAM" id="MobiDB-lite"/>
    </source>
</evidence>
<gene>
    <name evidence="3" type="ORF">HK100_009033</name>
</gene>
<dbReference type="EMBL" id="JADGJH010004524">
    <property type="protein sequence ID" value="KAJ3085493.1"/>
    <property type="molecule type" value="Genomic_DNA"/>
</dbReference>
<feature type="non-terminal residue" evidence="3">
    <location>
        <position position="103"/>
    </location>
</feature>
<proteinExistence type="predicted"/>
<keyword evidence="2" id="KW-1133">Transmembrane helix</keyword>
<evidence type="ECO:0000313" key="3">
    <source>
        <dbReference type="EMBL" id="KAJ3085493.1"/>
    </source>
</evidence>
<comment type="caution">
    <text evidence="3">The sequence shown here is derived from an EMBL/GenBank/DDBJ whole genome shotgun (WGS) entry which is preliminary data.</text>
</comment>
<reference evidence="3" key="1">
    <citation type="submission" date="2020-05" db="EMBL/GenBank/DDBJ databases">
        <title>Phylogenomic resolution of chytrid fungi.</title>
        <authorList>
            <person name="Stajich J.E."/>
            <person name="Amses K."/>
            <person name="Simmons R."/>
            <person name="Seto K."/>
            <person name="Myers J."/>
            <person name="Bonds A."/>
            <person name="Quandt C.A."/>
            <person name="Barry K."/>
            <person name="Liu P."/>
            <person name="Grigoriev I."/>
            <person name="Longcore J.E."/>
            <person name="James T.Y."/>
        </authorList>
    </citation>
    <scope>NUCLEOTIDE SEQUENCE</scope>
    <source>
        <strain evidence="3">JEL0513</strain>
    </source>
</reference>
<keyword evidence="2" id="KW-0812">Transmembrane</keyword>
<evidence type="ECO:0000313" key="4">
    <source>
        <dbReference type="Proteomes" id="UP001211907"/>
    </source>
</evidence>
<protein>
    <submittedName>
        <fullName evidence="3">Uncharacterized protein</fullName>
    </submittedName>
</protein>
<sequence length="103" mass="10696">MIRTSLVSTTATNTVLYFSEITTTASFAQDTQDNTLLSISAIAIIAVAAVTLIALVACAVFGFRKKSSISQLPVAVAEIQTSGEATGDSRGKMASLARPNTAR</sequence>